<accession>A0A1I8F2D3</accession>
<sequence length="233" mass="25164">MSSLQAESQLRRERAALQSTSCSPFAPPSRRLPAVLGAPTPSPLRSPWPRQSGSTAGCTALWCAPRCSARKSSMAASAVAHFAANAEFREALLASRLCGLARRCCGCRPAAIDTQVGGTAVAAPDGVKKRVETVMLQESSAKFSASIRSKLPSTTSLLPLRLPPAATKSAWVVHKKRSKCAGVMAATLIGMADSESEEDDIEEKLEKYETQKQRYEFRVKHNFEDEGYRPGPR</sequence>
<name>A0A1I8F2D3_9PLAT</name>
<evidence type="ECO:0000313" key="4">
    <source>
        <dbReference type="WBParaSite" id="maker-unitig_10832-snap-gene-0.2-mRNA-1"/>
    </source>
</evidence>
<feature type="coiled-coil region" evidence="1">
    <location>
        <begin position="191"/>
        <end position="218"/>
    </location>
</feature>
<protein>
    <submittedName>
        <fullName evidence="4">Cyclin-dependent kinase inhibitor</fullName>
    </submittedName>
</protein>
<feature type="region of interest" description="Disordered" evidence="2">
    <location>
        <begin position="1"/>
        <end position="51"/>
    </location>
</feature>
<proteinExistence type="predicted"/>
<evidence type="ECO:0000256" key="1">
    <source>
        <dbReference type="SAM" id="Coils"/>
    </source>
</evidence>
<dbReference type="WBParaSite" id="maker-unitig_10832-snap-gene-0.2-mRNA-1">
    <property type="protein sequence ID" value="maker-unitig_10832-snap-gene-0.2-mRNA-1"/>
    <property type="gene ID" value="maker-unitig_10832-snap-gene-0.2"/>
</dbReference>
<organism evidence="3 4">
    <name type="scientific">Macrostomum lignano</name>
    <dbReference type="NCBI Taxonomy" id="282301"/>
    <lineage>
        <taxon>Eukaryota</taxon>
        <taxon>Metazoa</taxon>
        <taxon>Spiralia</taxon>
        <taxon>Lophotrochozoa</taxon>
        <taxon>Platyhelminthes</taxon>
        <taxon>Rhabditophora</taxon>
        <taxon>Macrostomorpha</taxon>
        <taxon>Macrostomida</taxon>
        <taxon>Macrostomidae</taxon>
        <taxon>Macrostomum</taxon>
    </lineage>
</organism>
<dbReference type="AlphaFoldDB" id="A0A1I8F2D3"/>
<reference evidence="4" key="1">
    <citation type="submission" date="2016-11" db="UniProtKB">
        <authorList>
            <consortium name="WormBaseParasite"/>
        </authorList>
    </citation>
    <scope>IDENTIFICATION</scope>
</reference>
<keyword evidence="3" id="KW-1185">Reference proteome</keyword>
<evidence type="ECO:0000313" key="3">
    <source>
        <dbReference type="Proteomes" id="UP000095280"/>
    </source>
</evidence>
<dbReference type="Proteomes" id="UP000095280">
    <property type="component" value="Unplaced"/>
</dbReference>
<keyword evidence="1" id="KW-0175">Coiled coil</keyword>
<evidence type="ECO:0000256" key="2">
    <source>
        <dbReference type="SAM" id="MobiDB-lite"/>
    </source>
</evidence>